<dbReference type="RefSeq" id="XP_018287869.1">
    <property type="nucleotide sequence ID" value="XM_018432202.1"/>
</dbReference>
<dbReference type="GeneID" id="28993108"/>
<reference evidence="3" key="1">
    <citation type="submission" date="2015-06" db="EMBL/GenBank/DDBJ databases">
        <title>Expansion of signal transduction pathways in fungi by whole-genome duplication.</title>
        <authorList>
            <consortium name="DOE Joint Genome Institute"/>
            <person name="Corrochano L.M."/>
            <person name="Kuo A."/>
            <person name="Marcet-Houben M."/>
            <person name="Polaino S."/>
            <person name="Salamov A."/>
            <person name="Villalobos J.M."/>
            <person name="Alvarez M.I."/>
            <person name="Avalos J."/>
            <person name="Benito E.P."/>
            <person name="Benoit I."/>
            <person name="Burger G."/>
            <person name="Camino L.P."/>
            <person name="Canovas D."/>
            <person name="Cerda-Olmedo E."/>
            <person name="Cheng J.-F."/>
            <person name="Dominguez A."/>
            <person name="Elias M."/>
            <person name="Eslava A.P."/>
            <person name="Glaser F."/>
            <person name="Grimwood J."/>
            <person name="Gutierrez G."/>
            <person name="Heitman J."/>
            <person name="Henrissat B."/>
            <person name="Iturriaga E.A."/>
            <person name="Lang B.F."/>
            <person name="Lavin J.L."/>
            <person name="Lee S."/>
            <person name="Li W."/>
            <person name="Lindquist E."/>
            <person name="Lopez-Garcia S."/>
            <person name="Luque E.M."/>
            <person name="Marcos A.T."/>
            <person name="Martin J."/>
            <person name="McCluskey K."/>
            <person name="Medina H.R."/>
            <person name="Miralles-Duran A."/>
            <person name="Miyazaki A."/>
            <person name="Munoz-Torres E."/>
            <person name="Oguiza J.A."/>
            <person name="Ohm R."/>
            <person name="Olmedo M."/>
            <person name="Orejas M."/>
            <person name="Ortiz-Castellanos L."/>
            <person name="Pisabarro A.G."/>
            <person name="Rodriguez-Romero J."/>
            <person name="Ruiz-Herrera J."/>
            <person name="Ruiz-Vazquez R."/>
            <person name="Sanz C."/>
            <person name="Schackwitz W."/>
            <person name="Schmutz J."/>
            <person name="Shahriari M."/>
            <person name="Shelest E."/>
            <person name="Silva-Franco F."/>
            <person name="Soanes D."/>
            <person name="Syed K."/>
            <person name="Tagua V.G."/>
            <person name="Talbot N.J."/>
            <person name="Thon M."/>
            <person name="De vries R.P."/>
            <person name="Wiebenga A."/>
            <person name="Yadav J.S."/>
            <person name="Braun E.L."/>
            <person name="Baker S."/>
            <person name="Garre V."/>
            <person name="Horwitz B."/>
            <person name="Torres-Martinez S."/>
            <person name="Idnurm A."/>
            <person name="Herrera-Estrella A."/>
            <person name="Gabaldon T."/>
            <person name="Grigoriev I.V."/>
        </authorList>
    </citation>
    <scope>NUCLEOTIDE SEQUENCE [LARGE SCALE GENOMIC DNA]</scope>
    <source>
        <strain evidence="3">NRRL 1555(-)</strain>
    </source>
</reference>
<protein>
    <recommendedName>
        <fullName evidence="1">F-box domain-containing protein</fullName>
    </recommendedName>
</protein>
<name>A0A167L8I4_PHYB8</name>
<dbReference type="InParanoid" id="A0A167L8I4"/>
<dbReference type="Pfam" id="PF00646">
    <property type="entry name" value="F-box"/>
    <property type="match status" value="1"/>
</dbReference>
<dbReference type="SUPFAM" id="SSF52047">
    <property type="entry name" value="RNI-like"/>
    <property type="match status" value="2"/>
</dbReference>
<dbReference type="OrthoDB" id="2234898at2759"/>
<evidence type="ECO:0000259" key="1">
    <source>
        <dbReference type="Pfam" id="PF00646"/>
    </source>
</evidence>
<proteinExistence type="predicted"/>
<dbReference type="VEuPathDB" id="FungiDB:PHYBLDRAFT_149014"/>
<dbReference type="EMBL" id="KV440990">
    <property type="protein sequence ID" value="OAD69829.1"/>
    <property type="molecule type" value="Genomic_DNA"/>
</dbReference>
<gene>
    <name evidence="2" type="ORF">PHYBLDRAFT_149014</name>
</gene>
<dbReference type="InterPro" id="IPR032675">
    <property type="entry name" value="LRR_dom_sf"/>
</dbReference>
<dbReference type="Proteomes" id="UP000077315">
    <property type="component" value="Unassembled WGS sequence"/>
</dbReference>
<organism evidence="2 3">
    <name type="scientific">Phycomyces blakesleeanus (strain ATCC 8743b / DSM 1359 / FGSC 10004 / NBRC 33097 / NRRL 1555)</name>
    <dbReference type="NCBI Taxonomy" id="763407"/>
    <lineage>
        <taxon>Eukaryota</taxon>
        <taxon>Fungi</taxon>
        <taxon>Fungi incertae sedis</taxon>
        <taxon>Mucoromycota</taxon>
        <taxon>Mucoromycotina</taxon>
        <taxon>Mucoromycetes</taxon>
        <taxon>Mucorales</taxon>
        <taxon>Phycomycetaceae</taxon>
        <taxon>Phycomyces</taxon>
    </lineage>
</organism>
<keyword evidence="3" id="KW-1185">Reference proteome</keyword>
<evidence type="ECO:0000313" key="3">
    <source>
        <dbReference type="Proteomes" id="UP000077315"/>
    </source>
</evidence>
<dbReference type="InterPro" id="IPR001810">
    <property type="entry name" value="F-box_dom"/>
</dbReference>
<accession>A0A167L8I4</accession>
<sequence>MPLSCLPYEINRSIAEKISRHDQAVCASTSRAWHAPFFHTLWSNVELQNDRQLKYFIDANMSPSIPGCLVRTLSLFEWLDISSTDLRRLQYSCQELNYLSLPNVYDFALDIDTINGWNQWNSLLELEFYRDTLEIEALHSILTCMPALRLLHLPVKTGESTISLSLKDINRIHSKLPDLEDFFFEGQLAALSNEDTSYLTPSLKKTRLTSLKIIAIIPDTRWLLYWIYKHPNLHTLHMNVDKTEVIETIDWRAPVKIFLNEVGCCRKLQSMKLHGSLFKFWQYQTFFESLRRADITLKRLDFSIDISHIQEPIPAAIETFTYSSTNTLTHLGLDISGNGTCVQEIITLLGDYKNLSDLRISGKKLFLPLNIILDTCMSLKNIELNVAEITLCQQPNIQESKLRSITITNSRVHANVFNHISVRCPDLSEMHLLYASVIDHASLLTKRMHIYMPFTAFDTLRIHYTYFMTTGLSALIPEHKMNILSLTRMYEFPTVTDRVDNSRMRNTHTDFPDEKWYYISDLNDTYHLDRCQRLNFPDISFLKEYYASTSDREVPDFLRLRTPSPSLENISIVQLSESAIQGYIDLCLGSVKRLCINNKNL</sequence>
<evidence type="ECO:0000313" key="2">
    <source>
        <dbReference type="EMBL" id="OAD69829.1"/>
    </source>
</evidence>
<dbReference type="AlphaFoldDB" id="A0A167L8I4"/>
<feature type="domain" description="F-box" evidence="1">
    <location>
        <begin position="3"/>
        <end position="34"/>
    </location>
</feature>
<dbReference type="Gene3D" id="3.80.10.10">
    <property type="entry name" value="Ribonuclease Inhibitor"/>
    <property type="match status" value="1"/>
</dbReference>